<accession>A0ABW6YG58</accession>
<organism evidence="1 2">
    <name type="scientific">Streptomyces lateritius</name>
    <dbReference type="NCBI Taxonomy" id="67313"/>
    <lineage>
        <taxon>Bacteria</taxon>
        <taxon>Bacillati</taxon>
        <taxon>Actinomycetota</taxon>
        <taxon>Actinomycetes</taxon>
        <taxon>Kitasatosporales</taxon>
        <taxon>Streptomycetaceae</taxon>
        <taxon>Streptomyces</taxon>
    </lineage>
</organism>
<dbReference type="EMBL" id="JBIBSM010000012">
    <property type="protein sequence ID" value="MFF8278827.1"/>
    <property type="molecule type" value="Genomic_DNA"/>
</dbReference>
<dbReference type="Proteomes" id="UP001603013">
    <property type="component" value="Unassembled WGS sequence"/>
</dbReference>
<comment type="caution">
    <text evidence="1">The sequence shown here is derived from an EMBL/GenBank/DDBJ whole genome shotgun (WGS) entry which is preliminary data.</text>
</comment>
<evidence type="ECO:0000313" key="1">
    <source>
        <dbReference type="EMBL" id="MFF8278827.1"/>
    </source>
</evidence>
<reference evidence="1 2" key="1">
    <citation type="submission" date="2024-10" db="EMBL/GenBank/DDBJ databases">
        <title>The Natural Products Discovery Center: Release of the First 8490 Sequenced Strains for Exploring Actinobacteria Biosynthetic Diversity.</title>
        <authorList>
            <person name="Kalkreuter E."/>
            <person name="Kautsar S.A."/>
            <person name="Yang D."/>
            <person name="Bader C.D."/>
            <person name="Teijaro C.N."/>
            <person name="Fluegel L."/>
            <person name="Davis C.M."/>
            <person name="Simpson J.R."/>
            <person name="Lauterbach L."/>
            <person name="Steele A.D."/>
            <person name="Gui C."/>
            <person name="Meng S."/>
            <person name="Li G."/>
            <person name="Viehrig K."/>
            <person name="Ye F."/>
            <person name="Su P."/>
            <person name="Kiefer A.F."/>
            <person name="Nichols A."/>
            <person name="Cepeda A.J."/>
            <person name="Yan W."/>
            <person name="Fan B."/>
            <person name="Jiang Y."/>
            <person name="Adhikari A."/>
            <person name="Zheng C.-J."/>
            <person name="Schuster L."/>
            <person name="Cowan T.M."/>
            <person name="Smanski M.J."/>
            <person name="Chevrette M.G."/>
            <person name="De Carvalho L.P.S."/>
            <person name="Shen B."/>
        </authorList>
    </citation>
    <scope>NUCLEOTIDE SEQUENCE [LARGE SCALE GENOMIC DNA]</scope>
    <source>
        <strain evidence="1 2">NPDC015755</strain>
    </source>
</reference>
<protein>
    <submittedName>
        <fullName evidence="1">Uncharacterized protein</fullName>
    </submittedName>
</protein>
<gene>
    <name evidence="1" type="ORF">ACF05T_22350</name>
</gene>
<keyword evidence="2" id="KW-1185">Reference proteome</keyword>
<name>A0ABW6YG58_9ACTN</name>
<evidence type="ECO:0000313" key="2">
    <source>
        <dbReference type="Proteomes" id="UP001603013"/>
    </source>
</evidence>
<dbReference type="RefSeq" id="WP_391936037.1">
    <property type="nucleotide sequence ID" value="NZ_JBIBSM010000012.1"/>
</dbReference>
<proteinExistence type="predicted"/>
<sequence>MARAQGLFQVVGGAWPLVSCRTLARGYGPVSDEWPQRTGGDLLLSDGCGVLRAASEEDGVRHARRVGVGTALTFLAVDLVRVPRGRIRATYLMDAAKESARLAAWWRVGRLDGRAAQRRGL</sequence>